<reference evidence="7 8" key="1">
    <citation type="submission" date="2019-07" db="EMBL/GenBank/DDBJ databases">
        <title>Lentzea xizangensis sp. nov., isolated from Qinghai-Tibetan Plateau Soils.</title>
        <authorList>
            <person name="Huang J."/>
        </authorList>
    </citation>
    <scope>NUCLEOTIDE SEQUENCE [LARGE SCALE GENOMIC DNA]</scope>
    <source>
        <strain evidence="7 8">FXJ1.1311</strain>
    </source>
</reference>
<dbReference type="InterPro" id="IPR005158">
    <property type="entry name" value="BTAD"/>
</dbReference>
<dbReference type="GO" id="GO:0000160">
    <property type="term" value="P:phosphorelay signal transduction system"/>
    <property type="evidence" value="ECO:0007669"/>
    <property type="project" value="InterPro"/>
</dbReference>
<dbReference type="InterPro" id="IPR016032">
    <property type="entry name" value="Sig_transdc_resp-reg_C-effctor"/>
</dbReference>
<keyword evidence="2" id="KW-0805">Transcription regulation</keyword>
<feature type="domain" description="OmpR/PhoB-type" evidence="6">
    <location>
        <begin position="1"/>
        <end position="66"/>
    </location>
</feature>
<dbReference type="PRINTS" id="PR00364">
    <property type="entry name" value="DISEASERSIST"/>
</dbReference>
<dbReference type="Pfam" id="PF03704">
    <property type="entry name" value="BTAD"/>
    <property type="match status" value="1"/>
</dbReference>
<evidence type="ECO:0000256" key="4">
    <source>
        <dbReference type="ARBA" id="ARBA00023163"/>
    </source>
</evidence>
<keyword evidence="4" id="KW-0804">Transcription</keyword>
<evidence type="ECO:0000313" key="7">
    <source>
        <dbReference type="EMBL" id="TWP50357.1"/>
    </source>
</evidence>
<evidence type="ECO:0000313" key="8">
    <source>
        <dbReference type="Proteomes" id="UP000316639"/>
    </source>
</evidence>
<dbReference type="GO" id="GO:0003677">
    <property type="term" value="F:DNA binding"/>
    <property type="evidence" value="ECO:0007669"/>
    <property type="project" value="UniProtKB-UniRule"/>
</dbReference>
<name>A0A563ERN1_9PSEU</name>
<evidence type="ECO:0000256" key="3">
    <source>
        <dbReference type="ARBA" id="ARBA00023125"/>
    </source>
</evidence>
<dbReference type="GO" id="GO:0006355">
    <property type="term" value="P:regulation of DNA-templated transcription"/>
    <property type="evidence" value="ECO:0007669"/>
    <property type="project" value="InterPro"/>
</dbReference>
<dbReference type="Gene3D" id="3.40.50.300">
    <property type="entry name" value="P-loop containing nucleotide triphosphate hydrolases"/>
    <property type="match status" value="1"/>
</dbReference>
<dbReference type="PROSITE" id="PS51755">
    <property type="entry name" value="OMPR_PHOB"/>
    <property type="match status" value="1"/>
</dbReference>
<dbReference type="Gene3D" id="1.10.10.10">
    <property type="entry name" value="Winged helix-like DNA-binding domain superfamily/Winged helix DNA-binding domain"/>
    <property type="match status" value="1"/>
</dbReference>
<comment type="caution">
    <text evidence="7">The sequence shown here is derived from an EMBL/GenBank/DDBJ whole genome shotgun (WGS) entry which is preliminary data.</text>
</comment>
<dbReference type="EMBL" id="VOBR01000013">
    <property type="protein sequence ID" value="TWP50357.1"/>
    <property type="molecule type" value="Genomic_DNA"/>
</dbReference>
<dbReference type="PANTHER" id="PTHR35807:SF1">
    <property type="entry name" value="TRANSCRIPTIONAL REGULATOR REDD"/>
    <property type="match status" value="1"/>
</dbReference>
<dbReference type="InterPro" id="IPR003593">
    <property type="entry name" value="AAA+_ATPase"/>
</dbReference>
<organism evidence="7 8">
    <name type="scientific">Lentzea tibetensis</name>
    <dbReference type="NCBI Taxonomy" id="2591470"/>
    <lineage>
        <taxon>Bacteria</taxon>
        <taxon>Bacillati</taxon>
        <taxon>Actinomycetota</taxon>
        <taxon>Actinomycetes</taxon>
        <taxon>Pseudonocardiales</taxon>
        <taxon>Pseudonocardiaceae</taxon>
        <taxon>Lentzea</taxon>
    </lineage>
</organism>
<dbReference type="AlphaFoldDB" id="A0A563ERN1"/>
<dbReference type="PANTHER" id="PTHR35807">
    <property type="entry name" value="TRANSCRIPTIONAL REGULATOR REDD-RELATED"/>
    <property type="match status" value="1"/>
</dbReference>
<dbReference type="InterPro" id="IPR019734">
    <property type="entry name" value="TPR_rpt"/>
</dbReference>
<dbReference type="Gene3D" id="1.25.40.10">
    <property type="entry name" value="Tetratricopeptide repeat domain"/>
    <property type="match status" value="2"/>
</dbReference>
<dbReference type="SMART" id="SM00028">
    <property type="entry name" value="TPR"/>
    <property type="match status" value="6"/>
</dbReference>
<dbReference type="SUPFAM" id="SSF46894">
    <property type="entry name" value="C-terminal effector domain of the bipartite response regulators"/>
    <property type="match status" value="1"/>
</dbReference>
<dbReference type="InterPro" id="IPR027417">
    <property type="entry name" value="P-loop_NTPase"/>
</dbReference>
<dbReference type="InterPro" id="IPR002182">
    <property type="entry name" value="NB-ARC"/>
</dbReference>
<dbReference type="GO" id="GO:0043531">
    <property type="term" value="F:ADP binding"/>
    <property type="evidence" value="ECO:0007669"/>
    <property type="project" value="InterPro"/>
</dbReference>
<dbReference type="SUPFAM" id="SSF52540">
    <property type="entry name" value="P-loop containing nucleoside triphosphate hydrolases"/>
    <property type="match status" value="1"/>
</dbReference>
<dbReference type="SMART" id="SM01043">
    <property type="entry name" value="BTAD"/>
    <property type="match status" value="1"/>
</dbReference>
<dbReference type="InterPro" id="IPR001867">
    <property type="entry name" value="OmpR/PhoB-type_DNA-bd"/>
</dbReference>
<dbReference type="InterPro" id="IPR011990">
    <property type="entry name" value="TPR-like_helical_dom_sf"/>
</dbReference>
<dbReference type="SUPFAM" id="SSF48452">
    <property type="entry name" value="TPR-like"/>
    <property type="match status" value="3"/>
</dbReference>
<evidence type="ECO:0000256" key="1">
    <source>
        <dbReference type="ARBA" id="ARBA00005820"/>
    </source>
</evidence>
<dbReference type="Pfam" id="PF13424">
    <property type="entry name" value="TPR_12"/>
    <property type="match status" value="1"/>
</dbReference>
<evidence type="ECO:0000259" key="6">
    <source>
        <dbReference type="PROSITE" id="PS51755"/>
    </source>
</evidence>
<keyword evidence="8" id="KW-1185">Reference proteome</keyword>
<keyword evidence="3 5" id="KW-0238">DNA-binding</keyword>
<dbReference type="SMART" id="SM00382">
    <property type="entry name" value="AAA"/>
    <property type="match status" value="1"/>
</dbReference>
<feature type="DNA-binding region" description="OmpR/PhoB-type" evidence="5">
    <location>
        <begin position="1"/>
        <end position="66"/>
    </location>
</feature>
<dbReference type="InterPro" id="IPR051677">
    <property type="entry name" value="AfsR-DnrI-RedD_regulator"/>
</dbReference>
<evidence type="ECO:0000256" key="5">
    <source>
        <dbReference type="PROSITE-ProRule" id="PRU01091"/>
    </source>
</evidence>
<dbReference type="OrthoDB" id="3587032at2"/>
<comment type="similarity">
    <text evidence="1">Belongs to the AfsR/DnrI/RedD regulatory family.</text>
</comment>
<accession>A0A563ERN1</accession>
<sequence length="878" mass="95854">MLCALLLDANELVGPDRLAELAWGLTPPSTARAQIDICVSALRRALDQAGADARIEARRSGYALHVAPELIDITLFDVRVAESRAAAMDQRWDDAAALLRSALALWRGPAFGGALPGEVRRFDEKRLRAQEDRVDVDLQLGRHHALVAELRALVAEHPLRERPRGQLMLALYRSGRQSEALDVYRAGRHLGLEPGDRLRELEVTIRLDRENTEPVAGGPRQLPADVGGLVGRDDLVAELERLLTGERDTTPVVNLVGEPGMGKTALAVHVAHRVAYAFPDGQLFCDLSGTNPAEVLGRFTSAFGAVGSTLPDGLDERAEMFRSMLANRRVLLVLDDAATASQFAALLPGSAACGVIVTSRVAVGGTHHVEVGPLSPADSLRVLDRPELVEVAAGVPLALRLLGGCPQGTVPRGDVLTLADEGLEPEPRRALRLMSALDGDSLPRWAATAVSGGFDPLKQLVDARLLDVTGSDVTGLPRYRFHGVVRSFARDRVLADEARTAFERVAGGWLALAERAHQRLYGGAFTILHGSATRWRPHAPYVDQVSQDPMGWLDSERANLCAAVFQAADLGLDELCWDLAVTLVTLFETRCYLDDWQLTHDRALAAVRKAGNRRGTAAVLCSLGSLHISRRRGEQARAVLEPALELFGELHDTHGLAMARRNLGVVEYREGRPELATRMFELSLTGFERVGDVVGQAYVVSQLAQLSLDRGEYDLAVGRLREALVMCRDIRSPRVESQVLYRLGSAMLLQGRYEQAQQLMTSVLGMVRRSGDTVGESYALHSLGLISGRLRMFTEAGRSLRRAIRLCEANLDRVGAARIRLDLAQLVSQQGETFDAVAIAEQAMTTFQELRLSLWESRTFVVLDKIRAENRVRVAGPD</sequence>
<dbReference type="Pfam" id="PF00931">
    <property type="entry name" value="NB-ARC"/>
    <property type="match status" value="1"/>
</dbReference>
<evidence type="ECO:0000256" key="2">
    <source>
        <dbReference type="ARBA" id="ARBA00023015"/>
    </source>
</evidence>
<proteinExistence type="inferred from homology"/>
<gene>
    <name evidence="7" type="ORF">FKR81_20805</name>
</gene>
<dbReference type="Proteomes" id="UP000316639">
    <property type="component" value="Unassembled WGS sequence"/>
</dbReference>
<dbReference type="InterPro" id="IPR036388">
    <property type="entry name" value="WH-like_DNA-bd_sf"/>
</dbReference>
<protein>
    <submittedName>
        <fullName evidence="7">Tetratricopeptide repeat protein</fullName>
    </submittedName>
</protein>
<dbReference type="CDD" id="cd15831">
    <property type="entry name" value="BTAD"/>
    <property type="match status" value="1"/>
</dbReference>